<keyword evidence="4" id="KW-1185">Reference proteome</keyword>
<sequence>MAGERALYTTAAESRPGVTEVRLGGDGGRTLPVANPTAPGGSPDGDGWAPEQLYAAAVATCMHQALELAAGLRGADTGGSRVTAEVSLEHDGPLRYSLAAEVTVELPGLDGAVRDAVIDEAVRSCPLVAGVRVNGR</sequence>
<evidence type="ECO:0000313" key="4">
    <source>
        <dbReference type="Proteomes" id="UP000695264"/>
    </source>
</evidence>
<organism evidence="3 4">
    <name type="scientific">Streptomyces zingiberis</name>
    <dbReference type="NCBI Taxonomy" id="2053010"/>
    <lineage>
        <taxon>Bacteria</taxon>
        <taxon>Bacillati</taxon>
        <taxon>Actinomycetota</taxon>
        <taxon>Actinomycetes</taxon>
        <taxon>Kitasatosporales</taxon>
        <taxon>Streptomycetaceae</taxon>
        <taxon>Streptomyces</taxon>
    </lineage>
</organism>
<feature type="region of interest" description="Disordered" evidence="2">
    <location>
        <begin position="1"/>
        <end position="48"/>
    </location>
</feature>
<dbReference type="PANTHER" id="PTHR33797:SF2">
    <property type="entry name" value="ORGANIC HYDROPEROXIDE RESISTANCE PROTEIN-LIKE"/>
    <property type="match status" value="1"/>
</dbReference>
<dbReference type="SUPFAM" id="SSF82784">
    <property type="entry name" value="OsmC-like"/>
    <property type="match status" value="1"/>
</dbReference>
<proteinExistence type="inferred from homology"/>
<dbReference type="RefSeq" id="WP_168101001.1">
    <property type="nucleotide sequence ID" value="NZ_JAATEN010000004.1"/>
</dbReference>
<dbReference type="PANTHER" id="PTHR33797">
    <property type="entry name" value="ORGANIC HYDROPEROXIDE RESISTANCE PROTEIN-LIKE"/>
    <property type="match status" value="1"/>
</dbReference>
<dbReference type="Gene3D" id="3.30.300.20">
    <property type="match status" value="1"/>
</dbReference>
<dbReference type="InterPro" id="IPR003718">
    <property type="entry name" value="OsmC/Ohr_fam"/>
</dbReference>
<dbReference type="InterPro" id="IPR036102">
    <property type="entry name" value="OsmC/Ohrsf"/>
</dbReference>
<name>A0ABX1C0H9_9ACTN</name>
<reference evidence="3 4" key="1">
    <citation type="submission" date="2020-03" db="EMBL/GenBank/DDBJ databases">
        <title>WGS of actinomycetes isolated from Thailand.</title>
        <authorList>
            <person name="Thawai C."/>
        </authorList>
    </citation>
    <scope>NUCLEOTIDE SEQUENCE [LARGE SCALE GENOMIC DNA]</scope>
    <source>
        <strain evidence="3 4">PLAI 1-29</strain>
    </source>
</reference>
<comment type="caution">
    <text evidence="3">The sequence shown here is derived from an EMBL/GenBank/DDBJ whole genome shotgun (WGS) entry which is preliminary data.</text>
</comment>
<evidence type="ECO:0000313" key="3">
    <source>
        <dbReference type="EMBL" id="NJQ00409.1"/>
    </source>
</evidence>
<accession>A0ABX1C0H9</accession>
<evidence type="ECO:0000256" key="1">
    <source>
        <dbReference type="ARBA" id="ARBA00007378"/>
    </source>
</evidence>
<comment type="similarity">
    <text evidence="1">Belongs to the OsmC/Ohr family.</text>
</comment>
<dbReference type="Proteomes" id="UP000695264">
    <property type="component" value="Unassembled WGS sequence"/>
</dbReference>
<dbReference type="InterPro" id="IPR019953">
    <property type="entry name" value="OHR"/>
</dbReference>
<gene>
    <name evidence="3" type="ORF">HCK00_07620</name>
</gene>
<protein>
    <submittedName>
        <fullName evidence="3">Osmotically inducible protein C</fullName>
    </submittedName>
</protein>
<dbReference type="EMBL" id="JAATEN010000004">
    <property type="protein sequence ID" value="NJQ00409.1"/>
    <property type="molecule type" value="Genomic_DNA"/>
</dbReference>
<dbReference type="InterPro" id="IPR015946">
    <property type="entry name" value="KH_dom-like_a/b"/>
</dbReference>
<dbReference type="Pfam" id="PF02566">
    <property type="entry name" value="OsmC"/>
    <property type="match status" value="1"/>
</dbReference>
<evidence type="ECO:0000256" key="2">
    <source>
        <dbReference type="SAM" id="MobiDB-lite"/>
    </source>
</evidence>